<evidence type="ECO:0000256" key="4">
    <source>
        <dbReference type="SAM" id="Coils"/>
    </source>
</evidence>
<name>W4M3S0_9BACT</name>
<keyword evidence="7" id="KW-1185">Reference proteome</keyword>
<dbReference type="SUPFAM" id="SSF52518">
    <property type="entry name" value="Thiamin diphosphate-binding fold (THDP-binding)"/>
    <property type="match status" value="1"/>
</dbReference>
<dbReference type="EMBL" id="AZHX01001066">
    <property type="protein sequence ID" value="ETX05004.1"/>
    <property type="molecule type" value="Genomic_DNA"/>
</dbReference>
<evidence type="ECO:0000256" key="3">
    <source>
        <dbReference type="ARBA" id="ARBA00023052"/>
    </source>
</evidence>
<dbReference type="CDD" id="cd02000">
    <property type="entry name" value="TPP_E1_PDC_ADC_BCADC"/>
    <property type="match status" value="1"/>
</dbReference>
<dbReference type="GO" id="GO:0004739">
    <property type="term" value="F:pyruvate dehydrogenase (acetyl-transferring) activity"/>
    <property type="evidence" value="ECO:0007669"/>
    <property type="project" value="TreeGrafter"/>
</dbReference>
<dbReference type="Proteomes" id="UP000019140">
    <property type="component" value="Unassembled WGS sequence"/>
</dbReference>
<gene>
    <name evidence="6" type="ORF">ETSY2_25545</name>
</gene>
<dbReference type="InterPro" id="IPR029061">
    <property type="entry name" value="THDP-binding"/>
</dbReference>
<dbReference type="Pfam" id="PF00676">
    <property type="entry name" value="E1_dh"/>
    <property type="match status" value="1"/>
</dbReference>
<dbReference type="HOGENOM" id="CLU_029393_5_0_7"/>
<keyword evidence="2" id="KW-0560">Oxidoreductase</keyword>
<reference evidence="6 7" key="1">
    <citation type="journal article" date="2014" name="Nature">
        <title>An environmental bacterial taxon with a large and distinct metabolic repertoire.</title>
        <authorList>
            <person name="Wilson M.C."/>
            <person name="Mori T."/>
            <person name="Ruckert C."/>
            <person name="Uria A.R."/>
            <person name="Helf M.J."/>
            <person name="Takada K."/>
            <person name="Gernert C."/>
            <person name="Steffens U.A."/>
            <person name="Heycke N."/>
            <person name="Schmitt S."/>
            <person name="Rinke C."/>
            <person name="Helfrich E.J."/>
            <person name="Brachmann A.O."/>
            <person name="Gurgui C."/>
            <person name="Wakimoto T."/>
            <person name="Kracht M."/>
            <person name="Crusemann M."/>
            <person name="Hentschel U."/>
            <person name="Abe I."/>
            <person name="Matsunaga S."/>
            <person name="Kalinowski J."/>
            <person name="Takeyama H."/>
            <person name="Piel J."/>
        </authorList>
    </citation>
    <scope>NUCLEOTIDE SEQUENCE [LARGE SCALE GENOMIC DNA]</scope>
    <source>
        <strain evidence="7">TSY2</strain>
    </source>
</reference>
<accession>W4M3S0</accession>
<dbReference type="AlphaFoldDB" id="W4M3S0"/>
<evidence type="ECO:0000313" key="7">
    <source>
        <dbReference type="Proteomes" id="UP000019140"/>
    </source>
</evidence>
<dbReference type="GO" id="GO:0006086">
    <property type="term" value="P:pyruvate decarboxylation to acetyl-CoA"/>
    <property type="evidence" value="ECO:0007669"/>
    <property type="project" value="TreeGrafter"/>
</dbReference>
<dbReference type="Gene3D" id="3.40.50.970">
    <property type="match status" value="1"/>
</dbReference>
<keyword evidence="3" id="KW-0786">Thiamine pyrophosphate</keyword>
<comment type="cofactor">
    <cofactor evidence="1">
        <name>thiamine diphosphate</name>
        <dbReference type="ChEBI" id="CHEBI:58937"/>
    </cofactor>
</comment>
<evidence type="ECO:0000259" key="5">
    <source>
        <dbReference type="Pfam" id="PF00676"/>
    </source>
</evidence>
<feature type="coiled-coil region" evidence="4">
    <location>
        <begin position="274"/>
        <end position="301"/>
    </location>
</feature>
<protein>
    <submittedName>
        <fullName evidence="6">Acetoin:2,6-dichlorophenolindophenol oxidoreductase subunit alpha</fullName>
    </submittedName>
</protein>
<evidence type="ECO:0000313" key="6">
    <source>
        <dbReference type="EMBL" id="ETX05004.1"/>
    </source>
</evidence>
<proteinExistence type="predicted"/>
<dbReference type="PANTHER" id="PTHR11516">
    <property type="entry name" value="PYRUVATE DEHYDROGENASE E1 COMPONENT, ALPHA SUBUNIT BACTERIAL AND ORGANELLAR"/>
    <property type="match status" value="1"/>
</dbReference>
<keyword evidence="4" id="KW-0175">Coiled coil</keyword>
<dbReference type="InterPro" id="IPR050642">
    <property type="entry name" value="PDH_E1_Alpha_Subunit"/>
</dbReference>
<feature type="domain" description="Dehydrogenase E1 component" evidence="5">
    <location>
        <begin position="13"/>
        <end position="314"/>
    </location>
</feature>
<dbReference type="InterPro" id="IPR001017">
    <property type="entry name" value="DH_E1"/>
</dbReference>
<dbReference type="PANTHER" id="PTHR11516:SF60">
    <property type="entry name" value="PYRUVATE DEHYDROGENASE E1 COMPONENT SUBUNIT ALPHA"/>
    <property type="match status" value="1"/>
</dbReference>
<evidence type="ECO:0000256" key="1">
    <source>
        <dbReference type="ARBA" id="ARBA00001964"/>
    </source>
</evidence>
<organism evidence="6 7">
    <name type="scientific">Candidatus Entotheonella gemina</name>
    <dbReference type="NCBI Taxonomy" id="1429439"/>
    <lineage>
        <taxon>Bacteria</taxon>
        <taxon>Pseudomonadati</taxon>
        <taxon>Nitrospinota/Tectimicrobiota group</taxon>
        <taxon>Candidatus Tectimicrobiota</taxon>
        <taxon>Candidatus Entotheonellia</taxon>
        <taxon>Candidatus Entotheonellales</taxon>
        <taxon>Candidatus Entotheonellaceae</taxon>
        <taxon>Candidatus Entotheonella</taxon>
    </lineage>
</organism>
<evidence type="ECO:0000256" key="2">
    <source>
        <dbReference type="ARBA" id="ARBA00023002"/>
    </source>
</evidence>
<dbReference type="PATRIC" id="fig|1429439.4.peg.4337"/>
<comment type="caution">
    <text evidence="6">The sequence shown here is derived from an EMBL/GenBank/DDBJ whole genome shotgun (WGS) entry which is preliminary data.</text>
</comment>
<sequence length="329" mass="35714">MALDKALLMEMLRRMVRIRLFEEEVIRMVERGEIPGAAHSYIGEEAVAVGACLALRPDDWMTGNHRSHGHPIAKGGDVKKAMAELLGKRTGLCKGKGGSMHLADFSVGILGESGILGSSIPTAVGAALGSRQQGNDRVAVAFFGDGASNEGAFHESINLAAIWKLPVIFLCENNQYAVTSSFKDMVATENISDRAAGYNIPGVLVDGQDAIAMYEVVSEAVQRARAGQGPSLIEGKTYRYYDHSLGLGRIVRAPYRSDEEVEAWKQRDPIGIHKERLLSQAIATQAELDQIEAEVTQEIAEAVAFARESPYPEPSELFEDMFANPIPLD</sequence>